<sequence>MAEPEPSIDELIESVIRAGTEAGYRIGRDDAGRLQVTATAGSPVDPPLTFRFTGQQLRDYYTSVATDTGKPGGASTPWETWMLLMSTHLSEAVYKAGTVAGPSEIVIDKGGFWIGPG</sequence>
<organism evidence="1 2">
    <name type="scientific">Nocardia fusca</name>
    <dbReference type="NCBI Taxonomy" id="941183"/>
    <lineage>
        <taxon>Bacteria</taxon>
        <taxon>Bacillati</taxon>
        <taxon>Actinomycetota</taxon>
        <taxon>Actinomycetes</taxon>
        <taxon>Mycobacteriales</taxon>
        <taxon>Nocardiaceae</taxon>
        <taxon>Nocardia</taxon>
    </lineage>
</organism>
<proteinExistence type="predicted"/>
<reference evidence="1 2" key="1">
    <citation type="submission" date="2024-06" db="EMBL/GenBank/DDBJ databases">
        <title>The Natural Products Discovery Center: Release of the First 8490 Sequenced Strains for Exploring Actinobacteria Biosynthetic Diversity.</title>
        <authorList>
            <person name="Kalkreuter E."/>
            <person name="Kautsar S.A."/>
            <person name="Yang D."/>
            <person name="Bader C.D."/>
            <person name="Teijaro C.N."/>
            <person name="Fluegel L."/>
            <person name="Davis C.M."/>
            <person name="Simpson J.R."/>
            <person name="Lauterbach L."/>
            <person name="Steele A.D."/>
            <person name="Gui C."/>
            <person name="Meng S."/>
            <person name="Li G."/>
            <person name="Viehrig K."/>
            <person name="Ye F."/>
            <person name="Su P."/>
            <person name="Kiefer A.F."/>
            <person name="Nichols A."/>
            <person name="Cepeda A.J."/>
            <person name="Yan W."/>
            <person name="Fan B."/>
            <person name="Jiang Y."/>
            <person name="Adhikari A."/>
            <person name="Zheng C.-J."/>
            <person name="Schuster L."/>
            <person name="Cowan T.M."/>
            <person name="Smanski M.J."/>
            <person name="Chevrette M.G."/>
            <person name="De Carvalho L.P.S."/>
            <person name="Shen B."/>
        </authorList>
    </citation>
    <scope>NUCLEOTIDE SEQUENCE [LARGE SCALE GENOMIC DNA]</scope>
    <source>
        <strain evidence="1 2">NPDC050671</strain>
    </source>
</reference>
<evidence type="ECO:0000313" key="2">
    <source>
        <dbReference type="Proteomes" id="UP001551658"/>
    </source>
</evidence>
<accession>A0ABV3F520</accession>
<dbReference type="Proteomes" id="UP001551658">
    <property type="component" value="Unassembled WGS sequence"/>
</dbReference>
<comment type="caution">
    <text evidence="1">The sequence shown here is derived from an EMBL/GenBank/DDBJ whole genome shotgun (WGS) entry which is preliminary data.</text>
</comment>
<name>A0ABV3F520_9NOCA</name>
<keyword evidence="2" id="KW-1185">Reference proteome</keyword>
<dbReference type="RefSeq" id="WP_357975833.1">
    <property type="nucleotide sequence ID" value="NZ_JBFAIH010000003.1"/>
</dbReference>
<dbReference type="EMBL" id="JBFAIH010000003">
    <property type="protein sequence ID" value="MEV0362770.1"/>
    <property type="molecule type" value="Genomic_DNA"/>
</dbReference>
<protein>
    <submittedName>
        <fullName evidence="1">Uncharacterized protein</fullName>
    </submittedName>
</protein>
<gene>
    <name evidence="1" type="ORF">AB0H72_08705</name>
</gene>
<evidence type="ECO:0000313" key="1">
    <source>
        <dbReference type="EMBL" id="MEV0362770.1"/>
    </source>
</evidence>